<sequence>MGLHLDPKNEELKKLDNQIGLKILENEKHEAQVSKAIAEAK</sequence>
<evidence type="ECO:0000313" key="1">
    <source>
        <dbReference type="EMBL" id="MCI09398.1"/>
    </source>
</evidence>
<dbReference type="EMBL" id="LXQA010072499">
    <property type="protein sequence ID" value="MCI09398.1"/>
    <property type="molecule type" value="Genomic_DNA"/>
</dbReference>
<reference evidence="1 2" key="1">
    <citation type="journal article" date="2018" name="Front. Plant Sci.">
        <title>Red Clover (Trifolium pratense) and Zigzag Clover (T. medium) - A Picture of Genomic Similarities and Differences.</title>
        <authorList>
            <person name="Dluhosova J."/>
            <person name="Istvanek J."/>
            <person name="Nedelnik J."/>
            <person name="Repkova J."/>
        </authorList>
    </citation>
    <scope>NUCLEOTIDE SEQUENCE [LARGE SCALE GENOMIC DNA]</scope>
    <source>
        <strain evidence="2">cv. 10/8</strain>
        <tissue evidence="1">Leaf</tissue>
    </source>
</reference>
<accession>A0A392PBB6</accession>
<feature type="non-terminal residue" evidence="1">
    <location>
        <position position="41"/>
    </location>
</feature>
<dbReference type="Proteomes" id="UP000265520">
    <property type="component" value="Unassembled WGS sequence"/>
</dbReference>
<protein>
    <submittedName>
        <fullName evidence="1">Tetratricopeptide repeat protein 4-like</fullName>
    </submittedName>
</protein>
<name>A0A392PBB6_9FABA</name>
<comment type="caution">
    <text evidence="1">The sequence shown here is derived from an EMBL/GenBank/DDBJ whole genome shotgun (WGS) entry which is preliminary data.</text>
</comment>
<organism evidence="1 2">
    <name type="scientific">Trifolium medium</name>
    <dbReference type="NCBI Taxonomy" id="97028"/>
    <lineage>
        <taxon>Eukaryota</taxon>
        <taxon>Viridiplantae</taxon>
        <taxon>Streptophyta</taxon>
        <taxon>Embryophyta</taxon>
        <taxon>Tracheophyta</taxon>
        <taxon>Spermatophyta</taxon>
        <taxon>Magnoliopsida</taxon>
        <taxon>eudicotyledons</taxon>
        <taxon>Gunneridae</taxon>
        <taxon>Pentapetalae</taxon>
        <taxon>rosids</taxon>
        <taxon>fabids</taxon>
        <taxon>Fabales</taxon>
        <taxon>Fabaceae</taxon>
        <taxon>Papilionoideae</taxon>
        <taxon>50 kb inversion clade</taxon>
        <taxon>NPAAA clade</taxon>
        <taxon>Hologalegina</taxon>
        <taxon>IRL clade</taxon>
        <taxon>Trifolieae</taxon>
        <taxon>Trifolium</taxon>
    </lineage>
</organism>
<keyword evidence="2" id="KW-1185">Reference proteome</keyword>
<proteinExistence type="predicted"/>
<dbReference type="AlphaFoldDB" id="A0A392PBB6"/>
<evidence type="ECO:0000313" key="2">
    <source>
        <dbReference type="Proteomes" id="UP000265520"/>
    </source>
</evidence>